<dbReference type="GeneID" id="14890838"/>
<reference evidence="2 3" key="1">
    <citation type="submission" date="2012-10" db="EMBL/GenBank/DDBJ databases">
        <authorList>
            <person name="Zafar N."/>
            <person name="Inman J."/>
            <person name="Hall N."/>
            <person name="Lorenzi H."/>
            <person name="Caler E."/>
        </authorList>
    </citation>
    <scope>NUCLEOTIDE SEQUENCE [LARGE SCALE GENOMIC DNA]</scope>
    <source>
        <strain evidence="2 3">IP1</strain>
    </source>
</reference>
<name>A0A0A1UFV4_ENTIV</name>
<dbReference type="SUPFAM" id="SSF52540">
    <property type="entry name" value="P-loop containing nucleoside triphosphate hydrolases"/>
    <property type="match status" value="1"/>
</dbReference>
<organism evidence="2 3">
    <name type="scientific">Entamoeba invadens IP1</name>
    <dbReference type="NCBI Taxonomy" id="370355"/>
    <lineage>
        <taxon>Eukaryota</taxon>
        <taxon>Amoebozoa</taxon>
        <taxon>Evosea</taxon>
        <taxon>Archamoebae</taxon>
        <taxon>Mastigamoebida</taxon>
        <taxon>Entamoebidae</taxon>
        <taxon>Entamoeba</taxon>
    </lineage>
</organism>
<evidence type="ECO:0000313" key="2">
    <source>
        <dbReference type="EMBL" id="ELP91949.1"/>
    </source>
</evidence>
<gene>
    <name evidence="2" type="ORF">EIN_400490</name>
</gene>
<feature type="compositionally biased region" description="Basic and acidic residues" evidence="1">
    <location>
        <begin position="191"/>
        <end position="202"/>
    </location>
</feature>
<dbReference type="Gene3D" id="3.40.50.300">
    <property type="entry name" value="P-loop containing nucleotide triphosphate hydrolases"/>
    <property type="match status" value="1"/>
</dbReference>
<accession>A0A0A1UFV4</accession>
<evidence type="ECO:0000256" key="1">
    <source>
        <dbReference type="SAM" id="MobiDB-lite"/>
    </source>
</evidence>
<dbReference type="EMBL" id="KB206411">
    <property type="protein sequence ID" value="ELP91949.1"/>
    <property type="molecule type" value="Genomic_DNA"/>
</dbReference>
<feature type="region of interest" description="Disordered" evidence="1">
    <location>
        <begin position="191"/>
        <end position="235"/>
    </location>
</feature>
<evidence type="ECO:0000313" key="3">
    <source>
        <dbReference type="Proteomes" id="UP000014680"/>
    </source>
</evidence>
<dbReference type="OrthoDB" id="27980at2759"/>
<dbReference type="Proteomes" id="UP000014680">
    <property type="component" value="Unassembled WGS sequence"/>
</dbReference>
<dbReference type="CDD" id="cd00882">
    <property type="entry name" value="Ras_like_GTPase"/>
    <property type="match status" value="1"/>
</dbReference>
<dbReference type="InterPro" id="IPR027417">
    <property type="entry name" value="P-loop_NTPase"/>
</dbReference>
<dbReference type="VEuPathDB" id="AmoebaDB:EIN_400490"/>
<dbReference type="AlphaFoldDB" id="A0A0A1UFV4"/>
<keyword evidence="3" id="KW-1185">Reference proteome</keyword>
<protein>
    <submittedName>
        <fullName evidence="2">Uncharacterized protein</fullName>
    </submittedName>
</protein>
<feature type="compositionally biased region" description="Basic residues" evidence="1">
    <location>
        <begin position="203"/>
        <end position="235"/>
    </location>
</feature>
<dbReference type="RefSeq" id="XP_004258720.1">
    <property type="nucleotide sequence ID" value="XM_004258672.1"/>
</dbReference>
<dbReference type="KEGG" id="eiv:EIN_400490"/>
<proteinExistence type="predicted"/>
<sequence length="235" mass="27351">MPLQMQLPAISVALFGERETGKTTFLDLLTHKPYHEEYEETTEKVNQIVSFSYSKYTVDISFTELPSLVFLSHSANRTIDLSNKGKIHIFFVSNDSEDSLHFFEFFTMSDTYRICDKDMLFLVLNKTDLPNAFQKDDLLQLCKERDANFLEISLKNGGQEQAQILMEKIVETVFTLEQQCSPLFTQINRESQKLDGKKEKKEKSKKGKKEKKEKKWKEKHGHLCKKSHKPKCVIV</sequence>
<dbReference type="OMA" id="QINRESQ"/>